<proteinExistence type="predicted"/>
<dbReference type="AlphaFoldDB" id="A0A514CE08"/>
<gene>
    <name evidence="1" type="ORF">FKX85_03025</name>
</gene>
<dbReference type="Gene3D" id="3.90.930.1">
    <property type="match status" value="1"/>
</dbReference>
<name>A0A514CE08_9BACT</name>
<protein>
    <recommendedName>
        <fullName evidence="3">Antitoxin component YwqK of the YwqJK toxin-antitoxin module</fullName>
    </recommendedName>
</protein>
<dbReference type="RefSeq" id="WP_141613324.1">
    <property type="nucleotide sequence ID" value="NZ_CP041253.1"/>
</dbReference>
<dbReference type="SUPFAM" id="SSF82185">
    <property type="entry name" value="Histone H3 K4-specific methyltransferase SET7/9 N-terminal domain"/>
    <property type="match status" value="1"/>
</dbReference>
<evidence type="ECO:0000313" key="2">
    <source>
        <dbReference type="Proteomes" id="UP000316614"/>
    </source>
</evidence>
<reference evidence="1 2" key="1">
    <citation type="submission" date="2019-06" db="EMBL/GenBank/DDBJ databases">
        <title>Echinicola alkalisoli sp. nov. isolated from saline soil.</title>
        <authorList>
            <person name="Sun J.-Q."/>
            <person name="Xu L."/>
        </authorList>
    </citation>
    <scope>NUCLEOTIDE SEQUENCE [LARGE SCALE GENOMIC DNA]</scope>
    <source>
        <strain evidence="1 2">LN3S3</strain>
    </source>
</reference>
<dbReference type="Proteomes" id="UP000316614">
    <property type="component" value="Chromosome"/>
</dbReference>
<keyword evidence="2" id="KW-1185">Reference proteome</keyword>
<dbReference type="KEGG" id="echi:FKX85_03025"/>
<dbReference type="EMBL" id="CP041253">
    <property type="protein sequence ID" value="QDH78062.1"/>
    <property type="molecule type" value="Genomic_DNA"/>
</dbReference>
<organism evidence="1 2">
    <name type="scientific">Echinicola soli</name>
    <dbReference type="NCBI Taxonomy" id="2591634"/>
    <lineage>
        <taxon>Bacteria</taxon>
        <taxon>Pseudomonadati</taxon>
        <taxon>Bacteroidota</taxon>
        <taxon>Cytophagia</taxon>
        <taxon>Cytophagales</taxon>
        <taxon>Cyclobacteriaceae</taxon>
        <taxon>Echinicola</taxon>
    </lineage>
</organism>
<sequence>MLGMKKYLILLLLLVKVSVLKAQRFDSLSSVSPAADSSGVVESMLLPTTAPILLFDDEKRKEAKKKKRKKQKKNIYYGERTRKDFIRVDARGKTHYQLFHYTARNKMVNPYVRDVYWLDTKDDVIRTKGFNPERGYLLHGPYERRIDDAVVEKGMFYFGTKHERWMTFDQKNILLNKGHYYEGWPKDSRVTYYNKGEQQIEKVIPVEYELKEGNFFHFYENGQLAVMGEYRYGEKVGLWTEYWNTDGGKTIRKREIQYQDEPFTKNFRPYIKAEWNADGQLIYQAGR</sequence>
<accession>A0A514CE08</accession>
<dbReference type="OrthoDB" id="978586at2"/>
<evidence type="ECO:0000313" key="1">
    <source>
        <dbReference type="EMBL" id="QDH78062.1"/>
    </source>
</evidence>
<evidence type="ECO:0008006" key="3">
    <source>
        <dbReference type="Google" id="ProtNLM"/>
    </source>
</evidence>